<feature type="region of interest" description="Disordered" evidence="1">
    <location>
        <begin position="226"/>
        <end position="314"/>
    </location>
</feature>
<feature type="compositionally biased region" description="Pro residues" evidence="1">
    <location>
        <begin position="305"/>
        <end position="314"/>
    </location>
</feature>
<protein>
    <submittedName>
        <fullName evidence="2">Uncharacterized protein</fullName>
    </submittedName>
</protein>
<proteinExistence type="predicted"/>
<evidence type="ECO:0000313" key="2">
    <source>
        <dbReference type="EMBL" id="TDL29967.1"/>
    </source>
</evidence>
<organism evidence="2 3">
    <name type="scientific">Rickenella mellea</name>
    <dbReference type="NCBI Taxonomy" id="50990"/>
    <lineage>
        <taxon>Eukaryota</taxon>
        <taxon>Fungi</taxon>
        <taxon>Dikarya</taxon>
        <taxon>Basidiomycota</taxon>
        <taxon>Agaricomycotina</taxon>
        <taxon>Agaricomycetes</taxon>
        <taxon>Hymenochaetales</taxon>
        <taxon>Rickenellaceae</taxon>
        <taxon>Rickenella</taxon>
    </lineage>
</organism>
<evidence type="ECO:0000313" key="3">
    <source>
        <dbReference type="Proteomes" id="UP000294933"/>
    </source>
</evidence>
<dbReference type="VEuPathDB" id="FungiDB:BD410DRAFT_834187"/>
<accession>A0A4R5XI34</accession>
<feature type="compositionally biased region" description="Polar residues" evidence="1">
    <location>
        <begin position="287"/>
        <end position="302"/>
    </location>
</feature>
<evidence type="ECO:0000256" key="1">
    <source>
        <dbReference type="SAM" id="MobiDB-lite"/>
    </source>
</evidence>
<feature type="compositionally biased region" description="Polar residues" evidence="1">
    <location>
        <begin position="258"/>
        <end position="277"/>
    </location>
</feature>
<gene>
    <name evidence="2" type="ORF">BD410DRAFT_834187</name>
</gene>
<keyword evidence="3" id="KW-1185">Reference proteome</keyword>
<name>A0A4R5XI34_9AGAM</name>
<dbReference type="Proteomes" id="UP000294933">
    <property type="component" value="Unassembled WGS sequence"/>
</dbReference>
<dbReference type="EMBL" id="ML170156">
    <property type="protein sequence ID" value="TDL29967.1"/>
    <property type="molecule type" value="Genomic_DNA"/>
</dbReference>
<sequence>MPTHSTSVAVKTGGEQQTIDVSYPMGERAYFRDFSGRYRQWITIHVVAMHIYSGRRGWSVEDTARLLWDVIPLHKSWKSSEQCQRLRTYIQEDIYESYPFFWVCTFSHFHHNSFEPVTQSLRGPASFKVWNINVSALGHWRQRSDIGLTLSAWAQLVDDRRNQDRRRYKLKVLNDFLAEISCGYCQREDKAADFHAPYVSAQRNIRHPTSPVNDDRHRPMADRPLALCTSRSRDEMAGTTSTKSTEPRLHPSAVAPTRSPSPVKATNKSLLNTSEARQGSPPMSAATMKSLSPGASKTQDSTLYPPLPPGREEP</sequence>
<reference evidence="2 3" key="1">
    <citation type="submission" date="2018-06" db="EMBL/GenBank/DDBJ databases">
        <title>A transcriptomic atlas of mushroom development highlights an independent origin of complex multicellularity.</title>
        <authorList>
            <consortium name="DOE Joint Genome Institute"/>
            <person name="Krizsan K."/>
            <person name="Almasi E."/>
            <person name="Merenyi Z."/>
            <person name="Sahu N."/>
            <person name="Viragh M."/>
            <person name="Koszo T."/>
            <person name="Mondo S."/>
            <person name="Kiss B."/>
            <person name="Balint B."/>
            <person name="Kues U."/>
            <person name="Barry K."/>
            <person name="Hegedus J.C."/>
            <person name="Henrissat B."/>
            <person name="Johnson J."/>
            <person name="Lipzen A."/>
            <person name="Ohm R."/>
            <person name="Nagy I."/>
            <person name="Pangilinan J."/>
            <person name="Yan J."/>
            <person name="Xiong Y."/>
            <person name="Grigoriev I.V."/>
            <person name="Hibbett D.S."/>
            <person name="Nagy L.G."/>
        </authorList>
    </citation>
    <scope>NUCLEOTIDE SEQUENCE [LARGE SCALE GENOMIC DNA]</scope>
    <source>
        <strain evidence="2 3">SZMC22713</strain>
    </source>
</reference>
<dbReference type="AlphaFoldDB" id="A0A4R5XI34"/>